<reference evidence="6" key="2">
    <citation type="submission" date="2013-04" db="UniProtKB">
        <authorList>
            <consortium name="EnsemblPlants"/>
        </authorList>
    </citation>
    <scope>IDENTIFICATION</scope>
</reference>
<organism evidence="6">
    <name type="scientific">Oryza brachyantha</name>
    <name type="common">malo sina</name>
    <dbReference type="NCBI Taxonomy" id="4533"/>
    <lineage>
        <taxon>Eukaryota</taxon>
        <taxon>Viridiplantae</taxon>
        <taxon>Streptophyta</taxon>
        <taxon>Embryophyta</taxon>
        <taxon>Tracheophyta</taxon>
        <taxon>Spermatophyta</taxon>
        <taxon>Magnoliopsida</taxon>
        <taxon>Liliopsida</taxon>
        <taxon>Poales</taxon>
        <taxon>Poaceae</taxon>
        <taxon>BOP clade</taxon>
        <taxon>Oryzoideae</taxon>
        <taxon>Oryzeae</taxon>
        <taxon>Oryzinae</taxon>
        <taxon>Oryza</taxon>
    </lineage>
</organism>
<keyword evidence="1" id="KW-0479">Metal-binding</keyword>
<dbReference type="InterPro" id="IPR001841">
    <property type="entry name" value="Znf_RING"/>
</dbReference>
<dbReference type="InterPro" id="IPR013083">
    <property type="entry name" value="Znf_RING/FYVE/PHD"/>
</dbReference>
<dbReference type="Gramene" id="OB12G25450.1">
    <property type="protein sequence ID" value="OB12G25450.1"/>
    <property type="gene ID" value="OB12G25450"/>
</dbReference>
<dbReference type="PROSITE" id="PS50089">
    <property type="entry name" value="ZF_RING_2"/>
    <property type="match status" value="1"/>
</dbReference>
<dbReference type="InterPro" id="IPR027370">
    <property type="entry name" value="Znf-RING_euk"/>
</dbReference>
<dbReference type="AlphaFoldDB" id="J3NEY7"/>
<dbReference type="HOGENOM" id="CLU_2162303_0_0_1"/>
<dbReference type="GO" id="GO:0061630">
    <property type="term" value="F:ubiquitin protein ligase activity"/>
    <property type="evidence" value="ECO:0007669"/>
    <property type="project" value="TreeGrafter"/>
</dbReference>
<evidence type="ECO:0000259" key="5">
    <source>
        <dbReference type="PROSITE" id="PS50089"/>
    </source>
</evidence>
<name>J3NEY7_ORYBR</name>
<dbReference type="PANTHER" id="PTHR15898:SF13">
    <property type="entry name" value="BIFUNCTIONAL APOPTOSIS REGULATOR"/>
    <property type="match status" value="1"/>
</dbReference>
<dbReference type="GO" id="GO:0008270">
    <property type="term" value="F:zinc ion binding"/>
    <property type="evidence" value="ECO:0007669"/>
    <property type="project" value="UniProtKB-KW"/>
</dbReference>
<dbReference type="SUPFAM" id="SSF57850">
    <property type="entry name" value="RING/U-box"/>
    <property type="match status" value="1"/>
</dbReference>
<evidence type="ECO:0000313" key="7">
    <source>
        <dbReference type="Proteomes" id="UP000006038"/>
    </source>
</evidence>
<dbReference type="Proteomes" id="UP000006038">
    <property type="component" value="Chromosome 12"/>
</dbReference>
<evidence type="ECO:0000256" key="2">
    <source>
        <dbReference type="ARBA" id="ARBA00022771"/>
    </source>
</evidence>
<dbReference type="GO" id="GO:0043161">
    <property type="term" value="P:proteasome-mediated ubiquitin-dependent protein catabolic process"/>
    <property type="evidence" value="ECO:0007669"/>
    <property type="project" value="TreeGrafter"/>
</dbReference>
<dbReference type="STRING" id="4533.J3NEY7"/>
<proteinExistence type="predicted"/>
<reference evidence="6" key="1">
    <citation type="journal article" date="2013" name="Nat. Commun.">
        <title>Whole-genome sequencing of Oryza brachyantha reveals mechanisms underlying Oryza genome evolution.</title>
        <authorList>
            <person name="Chen J."/>
            <person name="Huang Q."/>
            <person name="Gao D."/>
            <person name="Wang J."/>
            <person name="Lang Y."/>
            <person name="Liu T."/>
            <person name="Li B."/>
            <person name="Bai Z."/>
            <person name="Luis Goicoechea J."/>
            <person name="Liang C."/>
            <person name="Chen C."/>
            <person name="Zhang W."/>
            <person name="Sun S."/>
            <person name="Liao Y."/>
            <person name="Zhang X."/>
            <person name="Yang L."/>
            <person name="Song C."/>
            <person name="Wang M."/>
            <person name="Shi J."/>
            <person name="Liu G."/>
            <person name="Liu J."/>
            <person name="Zhou H."/>
            <person name="Zhou W."/>
            <person name="Yu Q."/>
            <person name="An N."/>
            <person name="Chen Y."/>
            <person name="Cai Q."/>
            <person name="Wang B."/>
            <person name="Liu B."/>
            <person name="Min J."/>
            <person name="Huang Y."/>
            <person name="Wu H."/>
            <person name="Li Z."/>
            <person name="Zhang Y."/>
            <person name="Yin Y."/>
            <person name="Song W."/>
            <person name="Jiang J."/>
            <person name="Jackson S.A."/>
            <person name="Wing R.A."/>
            <person name="Wang J."/>
            <person name="Chen M."/>
        </authorList>
    </citation>
    <scope>NUCLEOTIDE SEQUENCE [LARGE SCALE GENOMIC DNA]</scope>
    <source>
        <strain evidence="6">cv. IRGC 101232</strain>
    </source>
</reference>
<dbReference type="Pfam" id="PF13445">
    <property type="entry name" value="zf-RING_UBOX"/>
    <property type="match status" value="1"/>
</dbReference>
<dbReference type="EnsemblPlants" id="OB12G25450.1">
    <property type="protein sequence ID" value="OB12G25450.1"/>
    <property type="gene ID" value="OB12G25450"/>
</dbReference>
<sequence length="111" mass="12228">MAGKEEEDPMVGKEDHVSIFIDGVMPGTGSDQGAWLLDRWFCCPICLEPAYKPVVLVCGHMICLNCCSESMSIVESSRCCICKANHDHLPRQCGVIGQLISKLSHAEKKYV</sequence>
<keyword evidence="7" id="KW-1185">Reference proteome</keyword>
<accession>J3NEY7</accession>
<evidence type="ECO:0000256" key="3">
    <source>
        <dbReference type="ARBA" id="ARBA00022833"/>
    </source>
</evidence>
<evidence type="ECO:0000256" key="1">
    <source>
        <dbReference type="ARBA" id="ARBA00022723"/>
    </source>
</evidence>
<keyword evidence="3" id="KW-0862">Zinc</keyword>
<evidence type="ECO:0000313" key="6">
    <source>
        <dbReference type="EnsemblPlants" id="OB12G25450.1"/>
    </source>
</evidence>
<evidence type="ECO:0000256" key="4">
    <source>
        <dbReference type="PROSITE-ProRule" id="PRU00175"/>
    </source>
</evidence>
<keyword evidence="2 4" id="KW-0863">Zinc-finger</keyword>
<dbReference type="Gene3D" id="3.30.40.10">
    <property type="entry name" value="Zinc/RING finger domain, C3HC4 (zinc finger)"/>
    <property type="match status" value="1"/>
</dbReference>
<protein>
    <recommendedName>
        <fullName evidence="5">RING-type domain-containing protein</fullName>
    </recommendedName>
</protein>
<feature type="domain" description="RING-type" evidence="5">
    <location>
        <begin position="43"/>
        <end position="83"/>
    </location>
</feature>
<dbReference type="PANTHER" id="PTHR15898">
    <property type="entry name" value="BIFUNCTIONAL APOPTOSIS REGULATOR"/>
    <property type="match status" value="1"/>
</dbReference>
<dbReference type="SMART" id="SM00184">
    <property type="entry name" value="RING"/>
    <property type="match status" value="1"/>
</dbReference>